<dbReference type="Pfam" id="PF13717">
    <property type="entry name" value="Zn_ribbon_4"/>
    <property type="match status" value="1"/>
</dbReference>
<dbReference type="Proteomes" id="UP000016587">
    <property type="component" value="Chromosome"/>
</dbReference>
<dbReference type="EMBL" id="CP006585">
    <property type="protein sequence ID" value="AGW14597.1"/>
    <property type="molecule type" value="Genomic_DNA"/>
</dbReference>
<dbReference type="HOGENOM" id="CLU_043379_0_0_7"/>
<evidence type="ECO:0000256" key="6">
    <source>
        <dbReference type="SAM" id="Phobius"/>
    </source>
</evidence>
<evidence type="ECO:0008006" key="11">
    <source>
        <dbReference type="Google" id="ProtNLM"/>
    </source>
</evidence>
<dbReference type="PATRIC" id="fig|1121448.10.peg.2832"/>
<feature type="compositionally biased region" description="Polar residues" evidence="5">
    <location>
        <begin position="194"/>
        <end position="203"/>
    </location>
</feature>
<feature type="transmembrane region" description="Helical" evidence="6">
    <location>
        <begin position="283"/>
        <end position="301"/>
    </location>
</feature>
<keyword evidence="3 6" id="KW-1133">Transmembrane helix</keyword>
<dbReference type="GO" id="GO:0016020">
    <property type="term" value="C:membrane"/>
    <property type="evidence" value="ECO:0007669"/>
    <property type="project" value="UniProtKB-SubCell"/>
</dbReference>
<reference evidence="9 10" key="1">
    <citation type="journal article" date="2013" name="J. Bacteriol.">
        <title>Roles of HynAB and Ech, the only two hydrogenases found in the model sulfate reducer Desulfovibrio gigas.</title>
        <authorList>
            <person name="Morais-Silva F.O."/>
            <person name="Santos C.I."/>
            <person name="Rodrigues R."/>
            <person name="Pereira I.A."/>
            <person name="Rodrigues-Pousada C."/>
        </authorList>
    </citation>
    <scope>NUCLEOTIDE SEQUENCE [LARGE SCALE GENOMIC DNA]</scope>
    <source>
        <strain evidence="10">ATCC 19364 / DSM 1382 / NCIMB 9332 / VKM B-1759</strain>
    </source>
</reference>
<evidence type="ECO:0000256" key="5">
    <source>
        <dbReference type="SAM" id="MobiDB-lite"/>
    </source>
</evidence>
<feature type="domain" description="Zinc finger/thioredoxin putative" evidence="8">
    <location>
        <begin position="1"/>
        <end position="35"/>
    </location>
</feature>
<comment type="subcellular location">
    <subcellularLocation>
        <location evidence="1">Membrane</location>
        <topology evidence="1">Multi-pass membrane protein</topology>
    </subcellularLocation>
</comment>
<reference evidence="10" key="2">
    <citation type="submission" date="2013-07" db="EMBL/GenBank/DDBJ databases">
        <authorList>
            <person name="Morais-Silva F.O."/>
            <person name="Rezende A.M."/>
            <person name="Pimentel C."/>
            <person name="Resende D.M."/>
            <person name="Santos C.I."/>
            <person name="Clemente C."/>
            <person name="de Oliveira L.M."/>
            <person name="da Silva S.M."/>
            <person name="Costa D.A."/>
            <person name="Varela-Raposo A."/>
            <person name="Horacio E.C.A."/>
            <person name="Matos M."/>
            <person name="Flores O."/>
            <person name="Ruiz J.C."/>
            <person name="Rodrigues-Pousada C."/>
        </authorList>
    </citation>
    <scope>NUCLEOTIDE SEQUENCE [LARGE SCALE GENOMIC DNA]</scope>
    <source>
        <strain evidence="10">ATCC 19364 / DSM 1382 / NCIMB 9332 / VKM B-1759</strain>
    </source>
</reference>
<proteinExistence type="predicted"/>
<feature type="compositionally biased region" description="Basic and acidic residues" evidence="5">
    <location>
        <begin position="225"/>
        <end position="243"/>
    </location>
</feature>
<evidence type="ECO:0000259" key="7">
    <source>
        <dbReference type="Pfam" id="PF04893"/>
    </source>
</evidence>
<protein>
    <recommendedName>
        <fullName evidence="11">Yip1 domain-containing protein</fullName>
    </recommendedName>
</protein>
<feature type="region of interest" description="Disordered" evidence="5">
    <location>
        <begin position="42"/>
        <end position="182"/>
    </location>
</feature>
<feature type="compositionally biased region" description="Pro residues" evidence="5">
    <location>
        <begin position="48"/>
        <end position="74"/>
    </location>
</feature>
<dbReference type="STRING" id="1121448.DGI_2870"/>
<dbReference type="KEGG" id="dgg:DGI_2870"/>
<evidence type="ECO:0000256" key="1">
    <source>
        <dbReference type="ARBA" id="ARBA00004141"/>
    </source>
</evidence>
<dbReference type="RefSeq" id="WP_021761640.1">
    <property type="nucleotide sequence ID" value="NC_022444.1"/>
</dbReference>
<evidence type="ECO:0000259" key="8">
    <source>
        <dbReference type="Pfam" id="PF13717"/>
    </source>
</evidence>
<dbReference type="InterPro" id="IPR006977">
    <property type="entry name" value="Yip1_dom"/>
</dbReference>
<accession>T2GFC9</accession>
<gene>
    <name evidence="9" type="ORF">DGI_2870</name>
</gene>
<name>T2GFC9_MEGG1</name>
<feature type="region of interest" description="Disordered" evidence="5">
    <location>
        <begin position="194"/>
        <end position="243"/>
    </location>
</feature>
<evidence type="ECO:0000256" key="2">
    <source>
        <dbReference type="ARBA" id="ARBA00022692"/>
    </source>
</evidence>
<dbReference type="eggNOG" id="COG2881">
    <property type="taxonomic scope" value="Bacteria"/>
</dbReference>
<organism evidence="9 10">
    <name type="scientific">Megalodesulfovibrio gigas (strain ATCC 19364 / DSM 1382 / NCIMB 9332 / VKM B-1759)</name>
    <name type="common">Desulfovibrio gigas</name>
    <dbReference type="NCBI Taxonomy" id="1121448"/>
    <lineage>
        <taxon>Bacteria</taxon>
        <taxon>Pseudomonadati</taxon>
        <taxon>Thermodesulfobacteriota</taxon>
        <taxon>Desulfovibrionia</taxon>
        <taxon>Desulfovibrionales</taxon>
        <taxon>Desulfovibrionaceae</taxon>
        <taxon>Megalodesulfovibrio</taxon>
    </lineage>
</organism>
<evidence type="ECO:0000313" key="10">
    <source>
        <dbReference type="Proteomes" id="UP000016587"/>
    </source>
</evidence>
<evidence type="ECO:0000256" key="4">
    <source>
        <dbReference type="ARBA" id="ARBA00023136"/>
    </source>
</evidence>
<keyword evidence="2 6" id="KW-0812">Transmembrane</keyword>
<dbReference type="InterPro" id="IPR011723">
    <property type="entry name" value="Znf/thioredoxin_put"/>
</dbReference>
<feature type="transmembrane region" description="Helical" evidence="6">
    <location>
        <begin position="411"/>
        <end position="444"/>
    </location>
</feature>
<evidence type="ECO:0000313" key="9">
    <source>
        <dbReference type="EMBL" id="AGW14597.1"/>
    </source>
</evidence>
<feature type="transmembrane region" description="Helical" evidence="6">
    <location>
        <begin position="321"/>
        <end position="346"/>
    </location>
</feature>
<keyword evidence="10" id="KW-1185">Reference proteome</keyword>
<dbReference type="OrthoDB" id="5469864at2"/>
<feature type="compositionally biased region" description="Low complexity" evidence="5">
    <location>
        <begin position="166"/>
        <end position="182"/>
    </location>
</feature>
<keyword evidence="4 6" id="KW-0472">Membrane</keyword>
<dbReference type="AlphaFoldDB" id="T2GFC9"/>
<feature type="compositionally biased region" description="Low complexity" evidence="5">
    <location>
        <begin position="127"/>
        <end position="139"/>
    </location>
</feature>
<feature type="transmembrane region" description="Helical" evidence="6">
    <location>
        <begin position="367"/>
        <end position="399"/>
    </location>
</feature>
<feature type="domain" description="Yip1" evidence="7">
    <location>
        <begin position="262"/>
        <end position="428"/>
    </location>
</feature>
<evidence type="ECO:0000256" key="3">
    <source>
        <dbReference type="ARBA" id="ARBA00022989"/>
    </source>
</evidence>
<sequence length="448" mass="46939">MQIVCPKCQFARELPDDKVPANAKVATCPRCKIKFQFRELPDEAAAPAAPPARPAGTPPAAGTPPPPASAPPLPGSRQAQAPGRVGLRPPTAPGDPGEGIWNRLEAMPPGAVPPAFDPDTAAPSRHGSPAPGFPPGVAAGRDRSQPAGPAQTHRLIKNPLEEAAEAEYAAEQAQEQAAEQAQGEPGFLRYTRRNTGAAQPSHASQTSQTSQTRGAAEDFAQPSYMRDHQRQQERGGRHNDVPWEHPREHGGWLKALVATSKAVLFAPSSFFRHMPVGGGVSKPLIFAMLMGTFQALITLIYQEAGLSISLNDDAGMSQTALAAVTIGLVVAMPLLIAIGLCIHSFFTTLALRVFKAAGNGYEGTFRAMAYGTAVSLCTIIPFVGPVIGGIWGFVLMFISLKNIHGTSYGRVILAVLFVIVLVAVLFAVLGMLLALGLGVGLSILGGGA</sequence>
<dbReference type="Pfam" id="PF04893">
    <property type="entry name" value="Yip1"/>
    <property type="match status" value="1"/>
</dbReference>